<dbReference type="EMBL" id="JACXIY010000028">
    <property type="protein sequence ID" value="MBD2871295.1"/>
    <property type="molecule type" value="Genomic_DNA"/>
</dbReference>
<gene>
    <name evidence="1" type="ORF">IDH41_22155</name>
</gene>
<protein>
    <submittedName>
        <fullName evidence="1">AlkZ family DNA glycosylase</fullName>
    </submittedName>
</protein>
<dbReference type="InterPro" id="IPR009351">
    <property type="entry name" value="AlkZ-like"/>
</dbReference>
<proteinExistence type="predicted"/>
<sequence>MTKSRYLPIGGTAPLLSKRALNRALLERQLLLRRSTLPALEAIERLAGMQAQAPNPPYFGLWTRLEGFRQEQLSELLESREAVRLALMRSTIHLVSARDCLAFRPMLQAGLDRALRSAYGRQLEGVDLARLADVSRALVEEEPLTFDELGKQLAGHWPGRAAAALTNAARSLLPLVQVPPRGIWGSGGQAAHTTAENWLGSPLADNAAPDGLLLRYLVAFGPASVRDIQVWSGLTGLREAAERLRPRLRSFTDEHGAELLDLPDAPLPDPDTIAPPRFLSEFDNMLLSYADRSRIMDERYKPLIFTVNGIIRATFLVDGFVRGLWRIEKSRGSATLFLAPFEPLTQAEQSALAEEGSGLLRFAAAGSAHDIRLVNGI</sequence>
<accession>A0A927H7R2</accession>
<name>A0A927H7R2_9BACL</name>
<evidence type="ECO:0000313" key="2">
    <source>
        <dbReference type="Proteomes" id="UP000632125"/>
    </source>
</evidence>
<reference evidence="1" key="1">
    <citation type="submission" date="2020-09" db="EMBL/GenBank/DDBJ databases">
        <title>A novel bacterium of genus Paenibacillus, isolated from South China Sea.</title>
        <authorList>
            <person name="Huang H."/>
            <person name="Mo K."/>
            <person name="Hu Y."/>
        </authorList>
    </citation>
    <scope>NUCLEOTIDE SEQUENCE</scope>
    <source>
        <strain evidence="1">IB182493</strain>
    </source>
</reference>
<dbReference type="AlphaFoldDB" id="A0A927H7R2"/>
<dbReference type="PANTHER" id="PTHR38479:SF2">
    <property type="entry name" value="WINGED HELIX DNA-BINDING DOMAIN-CONTAINING PROTEIN"/>
    <property type="match status" value="1"/>
</dbReference>
<comment type="caution">
    <text evidence="1">The sequence shown here is derived from an EMBL/GenBank/DDBJ whole genome shotgun (WGS) entry which is preliminary data.</text>
</comment>
<dbReference type="PANTHER" id="PTHR38479">
    <property type="entry name" value="LMO0824 PROTEIN"/>
    <property type="match status" value="1"/>
</dbReference>
<evidence type="ECO:0000313" key="1">
    <source>
        <dbReference type="EMBL" id="MBD2871295.1"/>
    </source>
</evidence>
<dbReference type="RefSeq" id="WP_190864950.1">
    <property type="nucleotide sequence ID" value="NZ_JACXIY010000028.1"/>
</dbReference>
<dbReference type="Proteomes" id="UP000632125">
    <property type="component" value="Unassembled WGS sequence"/>
</dbReference>
<organism evidence="1 2">
    <name type="scientific">Paenibacillus arenilitoris</name>
    <dbReference type="NCBI Taxonomy" id="2772299"/>
    <lineage>
        <taxon>Bacteria</taxon>
        <taxon>Bacillati</taxon>
        <taxon>Bacillota</taxon>
        <taxon>Bacilli</taxon>
        <taxon>Bacillales</taxon>
        <taxon>Paenibacillaceae</taxon>
        <taxon>Paenibacillus</taxon>
    </lineage>
</organism>
<dbReference type="Pfam" id="PF06224">
    <property type="entry name" value="AlkZ-like"/>
    <property type="match status" value="1"/>
</dbReference>
<keyword evidence="2" id="KW-1185">Reference proteome</keyword>